<evidence type="ECO:0000256" key="1">
    <source>
        <dbReference type="SAM" id="MobiDB-lite"/>
    </source>
</evidence>
<dbReference type="RefSeq" id="WP_093253437.1">
    <property type="nucleotide sequence ID" value="NZ_FNQM01000006.1"/>
</dbReference>
<dbReference type="Proteomes" id="UP000198703">
    <property type="component" value="Unassembled WGS sequence"/>
</dbReference>
<dbReference type="Pfam" id="PF01883">
    <property type="entry name" value="FeS_assembly_P"/>
    <property type="match status" value="1"/>
</dbReference>
<dbReference type="Gene3D" id="3.30.300.130">
    <property type="entry name" value="Fe-S cluster assembly (FSCA)"/>
    <property type="match status" value="1"/>
</dbReference>
<feature type="domain" description="MIP18 family-like" evidence="2">
    <location>
        <begin position="28"/>
        <end position="100"/>
    </location>
</feature>
<dbReference type="SUPFAM" id="SSF117916">
    <property type="entry name" value="Fe-S cluster assembly (FSCA) domain-like"/>
    <property type="match status" value="1"/>
</dbReference>
<organism evidence="3 4">
    <name type="scientific">Rubrimonas cliftonensis</name>
    <dbReference type="NCBI Taxonomy" id="89524"/>
    <lineage>
        <taxon>Bacteria</taxon>
        <taxon>Pseudomonadati</taxon>
        <taxon>Pseudomonadota</taxon>
        <taxon>Alphaproteobacteria</taxon>
        <taxon>Rhodobacterales</taxon>
        <taxon>Paracoccaceae</taxon>
        <taxon>Rubrimonas</taxon>
    </lineage>
</organism>
<feature type="region of interest" description="Disordered" evidence="1">
    <location>
        <begin position="1"/>
        <end position="26"/>
    </location>
</feature>
<dbReference type="OrthoDB" id="153551at2"/>
<evidence type="ECO:0000259" key="2">
    <source>
        <dbReference type="Pfam" id="PF01883"/>
    </source>
</evidence>
<gene>
    <name evidence="3" type="ORF">SAMN05444370_10630</name>
</gene>
<dbReference type="STRING" id="89524.SAMN05444370_10630"/>
<evidence type="ECO:0000313" key="3">
    <source>
        <dbReference type="EMBL" id="SEA51264.1"/>
    </source>
</evidence>
<sequence length="292" mass="30914">MTCESAQAPAAGAASPPRRRAAGETVRETEVWRALDAVTDPELDEPLTEMGFIEAVEVDAAGGVTVRFRLPTYWCSPNFAFLMAEGIREAVAGLGWPASIAVRLEDHLCAAEMNAAVDAGRSFAEALAEFGQTEAGGGGAADLAEVREKFERKAFEKRQEAVLLGLRARGFTPADLAAMTLGQLDLAAFDAPEAAKQAPRYRSLLVSRGLARAPGDHAFPDPDGAPLTVEGYAARMSALRAVRINMEFGGALCRGLRENRYREAAAPAKGCGGEPTLADFIEGRVPLPVGAR</sequence>
<dbReference type="InterPro" id="IPR002744">
    <property type="entry name" value="MIP18-like"/>
</dbReference>
<name>A0A1H4BT41_9RHOB</name>
<feature type="compositionally biased region" description="Low complexity" evidence="1">
    <location>
        <begin position="1"/>
        <end position="16"/>
    </location>
</feature>
<accession>A0A1H4BT41</accession>
<evidence type="ECO:0000313" key="4">
    <source>
        <dbReference type="Proteomes" id="UP000198703"/>
    </source>
</evidence>
<keyword evidence="4" id="KW-1185">Reference proteome</keyword>
<dbReference type="EMBL" id="FNQM01000006">
    <property type="protein sequence ID" value="SEA51264.1"/>
    <property type="molecule type" value="Genomic_DNA"/>
</dbReference>
<dbReference type="InterPro" id="IPR034904">
    <property type="entry name" value="FSCA_dom_sf"/>
</dbReference>
<reference evidence="3 4" key="1">
    <citation type="submission" date="2016-10" db="EMBL/GenBank/DDBJ databases">
        <authorList>
            <person name="de Groot N.N."/>
        </authorList>
    </citation>
    <scope>NUCLEOTIDE SEQUENCE [LARGE SCALE GENOMIC DNA]</scope>
    <source>
        <strain evidence="3 4">DSM 15345</strain>
    </source>
</reference>
<dbReference type="AlphaFoldDB" id="A0A1H4BT41"/>
<protein>
    <submittedName>
        <fullName evidence="3">Metal-sulfur cluster biosynthetic enzyme</fullName>
    </submittedName>
</protein>
<proteinExistence type="predicted"/>